<dbReference type="InParanoid" id="K3WER4"/>
<dbReference type="VEuPathDB" id="FungiDB:PYU1_G003445"/>
<reference evidence="1" key="3">
    <citation type="submission" date="2015-02" db="UniProtKB">
        <authorList>
            <consortium name="EnsemblProtists"/>
        </authorList>
    </citation>
    <scope>IDENTIFICATION</scope>
    <source>
        <strain evidence="1">DAOM BR144</strain>
    </source>
</reference>
<dbReference type="InterPro" id="IPR036034">
    <property type="entry name" value="PDZ_sf"/>
</dbReference>
<evidence type="ECO:0000313" key="2">
    <source>
        <dbReference type="Proteomes" id="UP000019132"/>
    </source>
</evidence>
<dbReference type="Gene3D" id="2.30.42.10">
    <property type="match status" value="1"/>
</dbReference>
<dbReference type="Proteomes" id="UP000019132">
    <property type="component" value="Unassembled WGS sequence"/>
</dbReference>
<dbReference type="eggNOG" id="ENOG502SQI0">
    <property type="taxonomic scope" value="Eukaryota"/>
</dbReference>
<name>K3WER4_GLOUD</name>
<dbReference type="AlphaFoldDB" id="K3WER4"/>
<evidence type="ECO:0008006" key="3">
    <source>
        <dbReference type="Google" id="ProtNLM"/>
    </source>
</evidence>
<organism evidence="1 2">
    <name type="scientific">Globisporangium ultimum (strain ATCC 200006 / CBS 805.95 / DAOM BR144)</name>
    <name type="common">Pythium ultimum</name>
    <dbReference type="NCBI Taxonomy" id="431595"/>
    <lineage>
        <taxon>Eukaryota</taxon>
        <taxon>Sar</taxon>
        <taxon>Stramenopiles</taxon>
        <taxon>Oomycota</taxon>
        <taxon>Peronosporomycetes</taxon>
        <taxon>Pythiales</taxon>
        <taxon>Pythiaceae</taxon>
        <taxon>Globisporangium</taxon>
    </lineage>
</organism>
<sequence>MGFFSSIKKKTRAESACATDRSLAASHIVTSSAPSRSAVYEYVGGEFGITFQRSKSKYVDAAGPTRIQWRKEQRLGITFVEKAGGGIVVKSADGALSEVSVGQELIGVNGTPVVGLDFVSVMDRLKAAASPCQLDFTPPPSPIVVSEVLDVVTIAHGVETGMVLQSVNGVSMIGASLADVNNAVIKADERQPAVLKFAPPMEIKNCMLTRSDSAPKSGLRNTACVAAVVAVLAV</sequence>
<evidence type="ECO:0000313" key="1">
    <source>
        <dbReference type="EnsemblProtists" id="PYU1_T003455"/>
    </source>
</evidence>
<dbReference type="SUPFAM" id="SSF50156">
    <property type="entry name" value="PDZ domain-like"/>
    <property type="match status" value="1"/>
</dbReference>
<dbReference type="OMA" id="ETTIVYS"/>
<reference evidence="2" key="2">
    <citation type="submission" date="2010-04" db="EMBL/GenBank/DDBJ databases">
        <authorList>
            <person name="Buell R."/>
            <person name="Hamilton J."/>
            <person name="Hostetler J."/>
        </authorList>
    </citation>
    <scope>NUCLEOTIDE SEQUENCE [LARGE SCALE GENOMIC DNA]</scope>
    <source>
        <strain evidence="2">DAOM:BR144</strain>
    </source>
</reference>
<dbReference type="HOGENOM" id="CLU_1187066_0_0_1"/>
<proteinExistence type="predicted"/>
<protein>
    <recommendedName>
        <fullName evidence="3">PDZ domain-containing protein</fullName>
    </recommendedName>
</protein>
<accession>K3WER4</accession>
<keyword evidence="2" id="KW-1185">Reference proteome</keyword>
<reference evidence="2" key="1">
    <citation type="journal article" date="2010" name="Genome Biol.">
        <title>Genome sequence of the necrotrophic plant pathogen Pythium ultimum reveals original pathogenicity mechanisms and effector repertoire.</title>
        <authorList>
            <person name="Levesque C.A."/>
            <person name="Brouwer H."/>
            <person name="Cano L."/>
            <person name="Hamilton J.P."/>
            <person name="Holt C."/>
            <person name="Huitema E."/>
            <person name="Raffaele S."/>
            <person name="Robideau G.P."/>
            <person name="Thines M."/>
            <person name="Win J."/>
            <person name="Zerillo M.M."/>
            <person name="Beakes G.W."/>
            <person name="Boore J.L."/>
            <person name="Busam D."/>
            <person name="Dumas B."/>
            <person name="Ferriera S."/>
            <person name="Fuerstenberg S.I."/>
            <person name="Gachon C.M."/>
            <person name="Gaulin E."/>
            <person name="Govers F."/>
            <person name="Grenville-Briggs L."/>
            <person name="Horner N."/>
            <person name="Hostetler J."/>
            <person name="Jiang R.H."/>
            <person name="Johnson J."/>
            <person name="Krajaejun T."/>
            <person name="Lin H."/>
            <person name="Meijer H.J."/>
            <person name="Moore B."/>
            <person name="Morris P."/>
            <person name="Phuntmart V."/>
            <person name="Puiu D."/>
            <person name="Shetty J."/>
            <person name="Stajich J.E."/>
            <person name="Tripathy S."/>
            <person name="Wawra S."/>
            <person name="van West P."/>
            <person name="Whitty B.R."/>
            <person name="Coutinho P.M."/>
            <person name="Henrissat B."/>
            <person name="Martin F."/>
            <person name="Thomas P.D."/>
            <person name="Tyler B.M."/>
            <person name="De Vries R.P."/>
            <person name="Kamoun S."/>
            <person name="Yandell M."/>
            <person name="Tisserat N."/>
            <person name="Buell C.R."/>
        </authorList>
    </citation>
    <scope>NUCLEOTIDE SEQUENCE</scope>
    <source>
        <strain evidence="2">DAOM:BR144</strain>
    </source>
</reference>
<dbReference type="EMBL" id="GL376603">
    <property type="status" value="NOT_ANNOTATED_CDS"/>
    <property type="molecule type" value="Genomic_DNA"/>
</dbReference>
<dbReference type="EnsemblProtists" id="PYU1_T003455">
    <property type="protein sequence ID" value="PYU1_T003455"/>
    <property type="gene ID" value="PYU1_G003445"/>
</dbReference>